<dbReference type="Pfam" id="PF12814">
    <property type="entry name" value="Mcp5_PH"/>
    <property type="match status" value="1"/>
</dbReference>
<feature type="compositionally biased region" description="Low complexity" evidence="2">
    <location>
        <begin position="1227"/>
        <end position="1237"/>
    </location>
</feature>
<evidence type="ECO:0000313" key="5">
    <source>
        <dbReference type="Proteomes" id="UP000664521"/>
    </source>
</evidence>
<feature type="compositionally biased region" description="Polar residues" evidence="2">
    <location>
        <begin position="871"/>
        <end position="883"/>
    </location>
</feature>
<feature type="compositionally biased region" description="Basic residues" evidence="2">
    <location>
        <begin position="662"/>
        <end position="674"/>
    </location>
</feature>
<evidence type="ECO:0000313" key="4">
    <source>
        <dbReference type="EMBL" id="CAF9919658.1"/>
    </source>
</evidence>
<feature type="compositionally biased region" description="Basic and acidic residues" evidence="2">
    <location>
        <begin position="342"/>
        <end position="355"/>
    </location>
</feature>
<feature type="compositionally biased region" description="Polar residues" evidence="2">
    <location>
        <begin position="1498"/>
        <end position="1553"/>
    </location>
</feature>
<feature type="compositionally biased region" description="Basic and acidic residues" evidence="2">
    <location>
        <begin position="1165"/>
        <end position="1183"/>
    </location>
</feature>
<dbReference type="SMART" id="SM00233">
    <property type="entry name" value="PH"/>
    <property type="match status" value="1"/>
</dbReference>
<feature type="compositionally biased region" description="Polar residues" evidence="2">
    <location>
        <begin position="635"/>
        <end position="644"/>
    </location>
</feature>
<feature type="compositionally biased region" description="Low complexity" evidence="2">
    <location>
        <begin position="1292"/>
        <end position="1305"/>
    </location>
</feature>
<feature type="region of interest" description="Disordered" evidence="2">
    <location>
        <begin position="1045"/>
        <end position="1104"/>
    </location>
</feature>
<feature type="coiled-coil region" evidence="1">
    <location>
        <begin position="447"/>
        <end position="481"/>
    </location>
</feature>
<dbReference type="OrthoDB" id="2149224at2759"/>
<dbReference type="Proteomes" id="UP000664521">
    <property type="component" value="Unassembled WGS sequence"/>
</dbReference>
<dbReference type="GO" id="GO:0015631">
    <property type="term" value="F:tubulin binding"/>
    <property type="evidence" value="ECO:0007669"/>
    <property type="project" value="TreeGrafter"/>
</dbReference>
<feature type="region of interest" description="Disordered" evidence="2">
    <location>
        <begin position="393"/>
        <end position="435"/>
    </location>
</feature>
<feature type="region of interest" description="Disordered" evidence="2">
    <location>
        <begin position="342"/>
        <end position="363"/>
    </location>
</feature>
<dbReference type="GO" id="GO:0005739">
    <property type="term" value="C:mitochondrion"/>
    <property type="evidence" value="ECO:0007669"/>
    <property type="project" value="TreeGrafter"/>
</dbReference>
<feature type="compositionally biased region" description="Acidic residues" evidence="2">
    <location>
        <begin position="711"/>
        <end position="723"/>
    </location>
</feature>
<feature type="region of interest" description="Disordered" evidence="2">
    <location>
        <begin position="1001"/>
        <end position="1023"/>
    </location>
</feature>
<feature type="domain" description="PH" evidence="3">
    <location>
        <begin position="1337"/>
        <end position="1448"/>
    </location>
</feature>
<sequence length="1628" mass="178097">MSTDLLFPMFHYLSVDTKPELREPEGYPICINRESMVTEVASSPHQAVGVNLPDERDDPFASTTPQTKPQHPHRYSSFDTHLYAQNRQTSSPSQAKRSLEAHLAETDRRLQEASKLGTTLVQQRKNLSERLREVEKHQADEEIGPELRQKLAEIEKEYTEVSRESVRAFLGPKTTDSGEASSAPFALDGRNPASPTKFSRDATDSPSKLNVPRKQRNQPSNRAHDLDFAAEITTSLIDQVKQLQAALVEKEDSLKSVNIDKARLEHEAAGFSLRLKSLDESEQRYKDENWSLETQTHELIGAAKESAAREQKLQQSLASISSEKSAAQRDLDDLRQNHGKLIEDHDAARRMHESELSGLRKNVTLGESEKTALQRKVEELTSQNQELARAVAGRFRDGDADQSQEGPLEPDEYPMDRSDAEHSPPPSPSKGVPRHSLLESETLRSSLRHAHKMIQNLKSNVQREKAEKIDLKRMLQEARDELDVRLGETRTGHENKRLKANKSQQDLMKRQARPNMLGASRNNKTDIMAADDDWEDGEGSPRPTAGPHFGSTNGPSRFADASDAYQTANETEDGFETANERNANTDTDNFQTGAESIGGDSSDDLTETEGGVVRDNTIRGRKPSPLTTAKPGDRNSFQSTASTSADEEPSMKTLPQGQPQRYRLKINRGSRRSRVGSEPPDNSNPSTAKNSPASFMGNGGQGGQSLFNELGDLDGGDSGDDIDTPSKGIRSHRSTPSIKESTKPHRSSSSMRRSISSRRSSSAGKTTNVPYARGANDEPPVPRLSLVDSSTMTEPWEPIQASKYPAIPGFVPKAENEVPSTPQNQMTGEPSQNAENPDSVSRSTSISPRTVWDQPLQMFSGIIPTFGPASHRSTPLSTRSAASQEFRRTELNDQHSDFADSPTANANNRLKPVTESPTSEKPAEASTVAQPQESVTSKLTFSPIHSVVETTPTEPIISAPPTRKPPGVPVAVDVPYAKSESSSLARSIDDDEPVILDSALTIPEPSPVGSDVSVQPPHRSASALGNSWAHPNGLGGILGSVFASSKTEHPGSPLIAEDETSHDFGRLPVGTNSERKQPFRELSPNAVQRNTQNGQVVQEQPRPASIDVADEASQTILSSDQIDSILKQNERSVKPDVRVPLSNPSKPLSELGAVSLPMPSSNRFETGDLAKGRVREPTGKVREPTNMPVEPSSKDVPTLTKAPRRPISTASIKSKTGQYPPLPPDHQQAIAAAAQKAPELPSGVMGPPGAPASSYRNRVHTPSRSRAPSDQRTMHSPSSRGGTTPRARHSTSRSQVSRRSSVSSFASEIDERFNIRLDGVPGVESDTDPRMIQAITQTMIGEFLWKYTRKAGRGEMSNNRHRRFFWVHPYTRTLYWSDHDPATAGRAQLKAKSVAIEAVRVVADDNPMPPGLHRKSLIIMTPGRSVKLTATTGQRHETWFNALSYLLLRTGVNAAGMESDVGNLTAEDIAEFNPSYNKRESSRSRLSLASWRSRRSSDPPQASLSSRNVASMQPSPRPPSQTGAQDASQNDRQSMQPQQTPQKSRGGSFSSRISEYWKPSSNRGSVSSRHSRTSVQQAGIGSANDVAVQDSAEDLRRVVEHVDRQQGGMENVRACCDGKSSASLNNSL</sequence>
<comment type="caution">
    <text evidence="4">The sequence shown here is derived from an EMBL/GenBank/DDBJ whole genome shotgun (WGS) entry which is preliminary data.</text>
</comment>
<dbReference type="PANTHER" id="PTHR28190">
    <property type="entry name" value="NUCLEAR MIGRATION PROTEIN NUM1"/>
    <property type="match status" value="1"/>
</dbReference>
<feature type="region of interest" description="Disordered" evidence="2">
    <location>
        <begin position="1129"/>
        <end position="1305"/>
    </location>
</feature>
<evidence type="ECO:0000259" key="3">
    <source>
        <dbReference type="PROSITE" id="PS50003"/>
    </source>
</evidence>
<dbReference type="PROSITE" id="PS50003">
    <property type="entry name" value="PH_DOMAIN"/>
    <property type="match status" value="1"/>
</dbReference>
<feature type="compositionally biased region" description="Polar residues" evidence="2">
    <location>
        <begin position="1208"/>
        <end position="1217"/>
    </location>
</feature>
<feature type="compositionally biased region" description="Polar residues" evidence="2">
    <location>
        <begin position="927"/>
        <end position="940"/>
    </location>
</feature>
<dbReference type="SUPFAM" id="SSF50729">
    <property type="entry name" value="PH domain-like"/>
    <property type="match status" value="1"/>
</dbReference>
<feature type="compositionally biased region" description="Polar residues" evidence="2">
    <location>
        <begin position="580"/>
        <end position="594"/>
    </location>
</feature>
<dbReference type="GO" id="GO:0005543">
    <property type="term" value="F:phospholipid binding"/>
    <property type="evidence" value="ECO:0007669"/>
    <property type="project" value="InterPro"/>
</dbReference>
<proteinExistence type="predicted"/>
<feature type="region of interest" description="Disordered" evidence="2">
    <location>
        <begin position="490"/>
        <end position="850"/>
    </location>
</feature>
<feature type="region of interest" description="Disordered" evidence="2">
    <location>
        <begin position="863"/>
        <end position="941"/>
    </location>
</feature>
<dbReference type="PANTHER" id="PTHR28190:SF1">
    <property type="entry name" value="NUCLEAR MIGRATION PROTEIN NUM1"/>
    <property type="match status" value="1"/>
</dbReference>
<feature type="compositionally biased region" description="Acidic residues" evidence="2">
    <location>
        <begin position="529"/>
        <end position="538"/>
    </location>
</feature>
<protein>
    <recommendedName>
        <fullName evidence="3">PH domain-containing protein</fullName>
    </recommendedName>
</protein>
<evidence type="ECO:0000256" key="1">
    <source>
        <dbReference type="SAM" id="Coils"/>
    </source>
</evidence>
<dbReference type="CDD" id="cd13365">
    <property type="entry name" value="PH_PLC_plant-like"/>
    <property type="match status" value="1"/>
</dbReference>
<dbReference type="GO" id="GO:0032065">
    <property type="term" value="P:maintenance of protein location in cell cortex"/>
    <property type="evidence" value="ECO:0007669"/>
    <property type="project" value="InterPro"/>
</dbReference>
<name>A0A8H3II69_9LECA</name>
<accession>A0A8H3II69</accession>
<feature type="compositionally biased region" description="Polar residues" evidence="2">
    <location>
        <begin position="818"/>
        <end position="848"/>
    </location>
</feature>
<keyword evidence="5" id="KW-1185">Reference proteome</keyword>
<organism evidence="4 5">
    <name type="scientific">Heterodermia speciosa</name>
    <dbReference type="NCBI Taxonomy" id="116794"/>
    <lineage>
        <taxon>Eukaryota</taxon>
        <taxon>Fungi</taxon>
        <taxon>Dikarya</taxon>
        <taxon>Ascomycota</taxon>
        <taxon>Pezizomycotina</taxon>
        <taxon>Lecanoromycetes</taxon>
        <taxon>OSLEUM clade</taxon>
        <taxon>Lecanoromycetidae</taxon>
        <taxon>Caliciales</taxon>
        <taxon>Physciaceae</taxon>
        <taxon>Heterodermia</taxon>
    </lineage>
</organism>
<feature type="compositionally biased region" description="Polar residues" evidence="2">
    <location>
        <begin position="1085"/>
        <end position="1098"/>
    </location>
</feature>
<dbReference type="InterPro" id="IPR001849">
    <property type="entry name" value="PH_domain"/>
</dbReference>
<feature type="region of interest" description="Disordered" evidence="2">
    <location>
        <begin position="169"/>
        <end position="223"/>
    </location>
</feature>
<dbReference type="InterPro" id="IPR053005">
    <property type="entry name" value="Nuclear_Pos-Cytoskel_Interact"/>
</dbReference>
<feature type="compositionally biased region" description="Polar residues" evidence="2">
    <location>
        <begin position="680"/>
        <end position="693"/>
    </location>
</feature>
<dbReference type="GO" id="GO:0000226">
    <property type="term" value="P:microtubule cytoskeleton organization"/>
    <property type="evidence" value="ECO:0007669"/>
    <property type="project" value="TreeGrafter"/>
</dbReference>
<dbReference type="GO" id="GO:0005938">
    <property type="term" value="C:cell cortex"/>
    <property type="evidence" value="ECO:0007669"/>
    <property type="project" value="InterPro"/>
</dbReference>
<evidence type="ECO:0000256" key="2">
    <source>
        <dbReference type="SAM" id="MobiDB-lite"/>
    </source>
</evidence>
<feature type="compositionally biased region" description="Low complexity" evidence="2">
    <location>
        <begin position="747"/>
        <end position="762"/>
    </location>
</feature>
<dbReference type="EMBL" id="CAJPDS010000024">
    <property type="protein sequence ID" value="CAF9919658.1"/>
    <property type="molecule type" value="Genomic_DNA"/>
</dbReference>
<feature type="coiled-coil region" evidence="1">
    <location>
        <begin position="240"/>
        <end position="267"/>
    </location>
</feature>
<dbReference type="InterPro" id="IPR024774">
    <property type="entry name" value="PH_dom-Mcp5-type"/>
</dbReference>
<reference evidence="4" key="1">
    <citation type="submission" date="2021-03" db="EMBL/GenBank/DDBJ databases">
        <authorList>
            <person name="Tagirdzhanova G."/>
        </authorList>
    </citation>
    <scope>NUCLEOTIDE SEQUENCE</scope>
</reference>
<keyword evidence="1" id="KW-0175">Coiled coil</keyword>
<feature type="region of interest" description="Disordered" evidence="2">
    <location>
        <begin position="41"/>
        <end position="75"/>
    </location>
</feature>
<feature type="compositionally biased region" description="Basic and acidic residues" evidence="2">
    <location>
        <begin position="885"/>
        <end position="898"/>
    </location>
</feature>
<gene>
    <name evidence="4" type="ORF">HETSPECPRED_004066</name>
</gene>
<feature type="region of interest" description="Disordered" evidence="2">
    <location>
        <begin position="1475"/>
        <end position="1585"/>
    </location>
</feature>